<dbReference type="OrthoDB" id="2243618at2"/>
<accession>A0A1V9EMF2</accession>
<reference evidence="2" key="1">
    <citation type="submission" date="2016-04" db="EMBL/GenBank/DDBJ databases">
        <authorList>
            <person name="Chen L."/>
            <person name="Zhuang W."/>
            <person name="Wang G."/>
        </authorList>
    </citation>
    <scope>NUCLEOTIDE SEQUENCE [LARGE SCALE GENOMIC DNA]</scope>
    <source>
        <strain evidence="2">17621</strain>
    </source>
</reference>
<evidence type="ECO:0008006" key="3">
    <source>
        <dbReference type="Google" id="ProtNLM"/>
    </source>
</evidence>
<organism evidence="1 2">
    <name type="scientific">Niastella yeongjuensis</name>
    <dbReference type="NCBI Taxonomy" id="354355"/>
    <lineage>
        <taxon>Bacteria</taxon>
        <taxon>Pseudomonadati</taxon>
        <taxon>Bacteroidota</taxon>
        <taxon>Chitinophagia</taxon>
        <taxon>Chitinophagales</taxon>
        <taxon>Chitinophagaceae</taxon>
        <taxon>Niastella</taxon>
    </lineage>
</organism>
<dbReference type="Proteomes" id="UP000192610">
    <property type="component" value="Unassembled WGS sequence"/>
</dbReference>
<dbReference type="SUPFAM" id="SSF141694">
    <property type="entry name" value="AF2212/PG0164-like"/>
    <property type="match status" value="1"/>
</dbReference>
<name>A0A1V9EMF2_9BACT</name>
<gene>
    <name evidence="1" type="ORF">A4H97_07270</name>
</gene>
<dbReference type="AlphaFoldDB" id="A0A1V9EMF2"/>
<dbReference type="Pfam" id="PF13376">
    <property type="entry name" value="OmdA"/>
    <property type="match status" value="1"/>
</dbReference>
<dbReference type="EMBL" id="LVXG01000023">
    <property type="protein sequence ID" value="OQP47296.1"/>
    <property type="molecule type" value="Genomic_DNA"/>
</dbReference>
<evidence type="ECO:0000313" key="2">
    <source>
        <dbReference type="Proteomes" id="UP000192610"/>
    </source>
</evidence>
<protein>
    <recommendedName>
        <fullName evidence="3">DUF1905 domain-containing protein</fullName>
    </recommendedName>
</protein>
<evidence type="ECO:0000313" key="1">
    <source>
        <dbReference type="EMBL" id="OQP47296.1"/>
    </source>
</evidence>
<sequence length="160" mass="18212">MHKFRAAIELIGINPFVFVPERILKQIFIQAGKESGYIPIKGTVNNKAYKQTLVKYKGAWRLYINTTMLNKSPERIGEKIDLCVEFDPANRTIKPHPKLVKALKENTAAKKVFESLPPSRKKEIVRYIANLKTAESVEKNVKRAIDFLTGTGNFIGREKP</sequence>
<dbReference type="STRING" id="354355.SAMN05660816_01478"/>
<dbReference type="RefSeq" id="WP_081201352.1">
    <property type="nucleotide sequence ID" value="NZ_FOCZ01000002.1"/>
</dbReference>
<proteinExistence type="predicted"/>
<comment type="caution">
    <text evidence="1">The sequence shown here is derived from an EMBL/GenBank/DDBJ whole genome shotgun (WGS) entry which is preliminary data.</text>
</comment>
<keyword evidence="2" id="KW-1185">Reference proteome</keyword>